<proteinExistence type="predicted"/>
<evidence type="ECO:0000256" key="6">
    <source>
        <dbReference type="ARBA" id="ARBA00023132"/>
    </source>
</evidence>
<dbReference type="InterPro" id="IPR048883">
    <property type="entry name" value="Nup188_N-subdom_III"/>
</dbReference>
<dbReference type="AlphaFoldDB" id="A0A6J8AS01"/>
<dbReference type="GO" id="GO:0044611">
    <property type="term" value="C:nuclear pore inner ring"/>
    <property type="evidence" value="ECO:0007669"/>
    <property type="project" value="TreeGrafter"/>
</dbReference>
<dbReference type="PANTHER" id="PTHR31431">
    <property type="entry name" value="NUCLEOPORIN NUP188 HOMOLOG"/>
    <property type="match status" value="1"/>
</dbReference>
<dbReference type="EMBL" id="CACVKT020001876">
    <property type="protein sequence ID" value="CAC5373040.1"/>
    <property type="molecule type" value="Genomic_DNA"/>
</dbReference>
<evidence type="ECO:0000313" key="10">
    <source>
        <dbReference type="Proteomes" id="UP000507470"/>
    </source>
</evidence>
<dbReference type="Pfam" id="PF21093">
    <property type="entry name" value="Nup188_N-subdom_III"/>
    <property type="match status" value="1"/>
</dbReference>
<feature type="domain" description="Nucleoporin Nup188 N-terminal subdomain III" evidence="8">
    <location>
        <begin position="36"/>
        <end position="360"/>
    </location>
</feature>
<dbReference type="GO" id="GO:0017056">
    <property type="term" value="F:structural constituent of nuclear pore"/>
    <property type="evidence" value="ECO:0007669"/>
    <property type="project" value="InterPro"/>
</dbReference>
<dbReference type="InterPro" id="IPR044840">
    <property type="entry name" value="Nup188"/>
</dbReference>
<evidence type="ECO:0000313" key="9">
    <source>
        <dbReference type="EMBL" id="CAC5373040.1"/>
    </source>
</evidence>
<evidence type="ECO:0000256" key="1">
    <source>
        <dbReference type="ARBA" id="ARBA00004567"/>
    </source>
</evidence>
<evidence type="ECO:0000256" key="5">
    <source>
        <dbReference type="ARBA" id="ARBA00023010"/>
    </source>
</evidence>
<protein>
    <submittedName>
        <fullName evidence="9">NUP188</fullName>
    </submittedName>
</protein>
<organism evidence="9 10">
    <name type="scientific">Mytilus coruscus</name>
    <name type="common">Sea mussel</name>
    <dbReference type="NCBI Taxonomy" id="42192"/>
    <lineage>
        <taxon>Eukaryota</taxon>
        <taxon>Metazoa</taxon>
        <taxon>Spiralia</taxon>
        <taxon>Lophotrochozoa</taxon>
        <taxon>Mollusca</taxon>
        <taxon>Bivalvia</taxon>
        <taxon>Autobranchia</taxon>
        <taxon>Pteriomorphia</taxon>
        <taxon>Mytilida</taxon>
        <taxon>Mytiloidea</taxon>
        <taxon>Mytilidae</taxon>
        <taxon>Mytilinae</taxon>
        <taxon>Mytilus</taxon>
    </lineage>
</organism>
<evidence type="ECO:0000259" key="8">
    <source>
        <dbReference type="Pfam" id="PF21093"/>
    </source>
</evidence>
<keyword evidence="2" id="KW-0813">Transport</keyword>
<accession>A0A6J8AS01</accession>
<dbReference type="GO" id="GO:0006606">
    <property type="term" value="P:protein import into nucleus"/>
    <property type="evidence" value="ECO:0007669"/>
    <property type="project" value="TreeGrafter"/>
</dbReference>
<keyword evidence="3" id="KW-0509">mRNA transport</keyword>
<keyword evidence="10" id="KW-1185">Reference proteome</keyword>
<sequence>MFPKNDNSSARVQDVDWWNFQHEHETMFSRFTPVPLDLISSCVDCLTCVAKIHPKQVWHSMKQTGLLPYLTGNVDNFAEVLSGSELSAGSYGPLLAGTELIQGHYPVTCSLLALLSNLIQPFFEHEIENELMAPVLYIMREVFPVFQKWRYVVPTKREQIGHSCLEIFHKILTFLTKKKKTVLKRPQLQQVCVYSLLFTEAGRALLEIIGTGSDTVEYALAQQGSIINEGTGTEIIKLIQMSFSVLNRLLLLKSPDLLVSPMENALSSQPAGRQTQHIVATISQYIYHRHNPRLPTLACLLLKRLAMVSRMSILACLGGEAEAIRDMYLTRLQAVTEDLSLGKTSCLLTVHNLMEAKKQGKYYCPPDLLCACLDFIHSLWAGMRETAMAVLRERETFWLSVCAPLTRDIPNNSEYQPVLPYQIKTISFVMKVLAQELYSVSSSKLDVRLKKVLKDVSQADRFKYWSEYLKDCLITESERETKEENLSDSPTLQLLMGWKNFLITVSKCNITEVQLTPGLKELIIVDLLEGLQALVAESYTELKIKLSQNISALIFTLIKLWTSCLTNRMRMIKELESVITQMLSNSKTLIPTIQLGILGSITAILQYNRDNKTINLGENSAVAILPTMCTLLLQSCRELPPPGDLTNKSDDKDKMSDVRIKLQIVTCCLIQEILLQCERSEIWLPIIQEHLVLSTLLSSMEMYIRARQALSYVHAAFLLLLTIAKNEKGAESVVMSGLVQHTCLSVMLLYQKETDFFPKTLSAGKPKESMGSTEDKNQWHTVLCVCLDLYATILGLLKYSFLEDSLNFVGAHQDRMQECLERSRITMTEAAMFEAEKTCAFINLLSKFNREWRLHLGESLVKLQVYYLYCNFRVK</sequence>
<comment type="subcellular location">
    <subcellularLocation>
        <location evidence="1">Nucleus</location>
        <location evidence="1">Nuclear pore complex</location>
    </subcellularLocation>
</comment>
<evidence type="ECO:0000256" key="7">
    <source>
        <dbReference type="ARBA" id="ARBA00023242"/>
    </source>
</evidence>
<dbReference type="GO" id="GO:0051028">
    <property type="term" value="P:mRNA transport"/>
    <property type="evidence" value="ECO:0007669"/>
    <property type="project" value="UniProtKB-KW"/>
</dbReference>
<keyword evidence="7" id="KW-0539">Nucleus</keyword>
<gene>
    <name evidence="9" type="ORF">MCOR_10939</name>
</gene>
<dbReference type="Proteomes" id="UP000507470">
    <property type="component" value="Unassembled WGS sequence"/>
</dbReference>
<keyword evidence="5" id="KW-0811">Translocation</keyword>
<evidence type="ECO:0000256" key="4">
    <source>
        <dbReference type="ARBA" id="ARBA00022927"/>
    </source>
</evidence>
<evidence type="ECO:0000256" key="2">
    <source>
        <dbReference type="ARBA" id="ARBA00022448"/>
    </source>
</evidence>
<keyword evidence="6" id="KW-0906">Nuclear pore complex</keyword>
<keyword evidence="4" id="KW-0653">Protein transport</keyword>
<reference evidence="9 10" key="1">
    <citation type="submission" date="2020-06" db="EMBL/GenBank/DDBJ databases">
        <authorList>
            <person name="Li R."/>
            <person name="Bekaert M."/>
        </authorList>
    </citation>
    <scope>NUCLEOTIDE SEQUENCE [LARGE SCALE GENOMIC DNA]</scope>
    <source>
        <strain evidence="10">wild</strain>
    </source>
</reference>
<evidence type="ECO:0000256" key="3">
    <source>
        <dbReference type="ARBA" id="ARBA00022816"/>
    </source>
</evidence>
<dbReference type="GO" id="GO:0006405">
    <property type="term" value="P:RNA export from nucleus"/>
    <property type="evidence" value="ECO:0007669"/>
    <property type="project" value="TreeGrafter"/>
</dbReference>
<dbReference type="OrthoDB" id="102511at2759"/>
<dbReference type="PANTHER" id="PTHR31431:SF1">
    <property type="entry name" value="NUCLEOPORIN NUP188"/>
    <property type="match status" value="1"/>
</dbReference>
<name>A0A6J8AS01_MYTCO</name>